<reference evidence="3 4" key="1">
    <citation type="submission" date="2019-02" db="EMBL/GenBank/DDBJ databases">
        <title>Deep-cultivation of Planctomycetes and their phenomic and genomic characterization uncovers novel biology.</title>
        <authorList>
            <person name="Wiegand S."/>
            <person name="Jogler M."/>
            <person name="Boedeker C."/>
            <person name="Pinto D."/>
            <person name="Vollmers J."/>
            <person name="Rivas-Marin E."/>
            <person name="Kohn T."/>
            <person name="Peeters S.H."/>
            <person name="Heuer A."/>
            <person name="Rast P."/>
            <person name="Oberbeckmann S."/>
            <person name="Bunk B."/>
            <person name="Jeske O."/>
            <person name="Meyerdierks A."/>
            <person name="Storesund J.E."/>
            <person name="Kallscheuer N."/>
            <person name="Luecker S."/>
            <person name="Lage O.M."/>
            <person name="Pohl T."/>
            <person name="Merkel B.J."/>
            <person name="Hornburger P."/>
            <person name="Mueller R.-W."/>
            <person name="Bruemmer F."/>
            <person name="Labrenz M."/>
            <person name="Spormann A.M."/>
            <person name="Op den Camp H."/>
            <person name="Overmann J."/>
            <person name="Amann R."/>
            <person name="Jetten M.S.M."/>
            <person name="Mascher T."/>
            <person name="Medema M.H."/>
            <person name="Devos D.P."/>
            <person name="Kaster A.-K."/>
            <person name="Ovreas L."/>
            <person name="Rohde M."/>
            <person name="Galperin M.Y."/>
            <person name="Jogler C."/>
        </authorList>
    </citation>
    <scope>NUCLEOTIDE SEQUENCE [LARGE SCALE GENOMIC DNA]</scope>
    <source>
        <strain evidence="3 4">I41</strain>
    </source>
</reference>
<evidence type="ECO:0000256" key="1">
    <source>
        <dbReference type="SAM" id="SignalP"/>
    </source>
</evidence>
<dbReference type="RefSeq" id="WP_145434121.1">
    <property type="nucleotide sequence ID" value="NZ_CP036339.1"/>
</dbReference>
<dbReference type="EMBL" id="CP036339">
    <property type="protein sequence ID" value="QDT74364.1"/>
    <property type="molecule type" value="Genomic_DNA"/>
</dbReference>
<dbReference type="Pfam" id="PF00404">
    <property type="entry name" value="Dockerin_1"/>
    <property type="match status" value="1"/>
</dbReference>
<dbReference type="OrthoDB" id="241487at2"/>
<dbReference type="InterPro" id="IPR002105">
    <property type="entry name" value="Dockerin_1_rpt"/>
</dbReference>
<dbReference type="KEGG" id="llh:I41_35590"/>
<accession>A0A517U166</accession>
<organism evidence="3 4">
    <name type="scientific">Lacipirellula limnantheis</name>
    <dbReference type="NCBI Taxonomy" id="2528024"/>
    <lineage>
        <taxon>Bacteria</taxon>
        <taxon>Pseudomonadati</taxon>
        <taxon>Planctomycetota</taxon>
        <taxon>Planctomycetia</taxon>
        <taxon>Pirellulales</taxon>
        <taxon>Lacipirellulaceae</taxon>
        <taxon>Lacipirellula</taxon>
    </lineage>
</organism>
<dbReference type="SUPFAM" id="SSF82171">
    <property type="entry name" value="DPP6 N-terminal domain-like"/>
    <property type="match status" value="1"/>
</dbReference>
<dbReference type="InterPro" id="IPR018247">
    <property type="entry name" value="EF_Hand_1_Ca_BS"/>
</dbReference>
<dbReference type="AlphaFoldDB" id="A0A517U166"/>
<dbReference type="Pfam" id="PF07589">
    <property type="entry name" value="PEP-CTERM"/>
    <property type="match status" value="1"/>
</dbReference>
<feature type="domain" description="Ice-binding protein C-terminal" evidence="2">
    <location>
        <begin position="472"/>
        <end position="493"/>
    </location>
</feature>
<dbReference type="GO" id="GO:0000272">
    <property type="term" value="P:polysaccharide catabolic process"/>
    <property type="evidence" value="ECO:0007669"/>
    <property type="project" value="InterPro"/>
</dbReference>
<gene>
    <name evidence="3" type="ORF">I41_35590</name>
</gene>
<protein>
    <recommendedName>
        <fullName evidence="2">Ice-binding protein C-terminal domain-containing protein</fullName>
    </recommendedName>
</protein>
<dbReference type="PROSITE" id="PS00018">
    <property type="entry name" value="EF_HAND_1"/>
    <property type="match status" value="1"/>
</dbReference>
<evidence type="ECO:0000259" key="2">
    <source>
        <dbReference type="Pfam" id="PF07589"/>
    </source>
</evidence>
<feature type="chain" id="PRO_5022201193" description="Ice-binding protein C-terminal domain-containing protein" evidence="1">
    <location>
        <begin position="27"/>
        <end position="496"/>
    </location>
</feature>
<name>A0A517U166_9BACT</name>
<dbReference type="InterPro" id="IPR036439">
    <property type="entry name" value="Dockerin_dom_sf"/>
</dbReference>
<dbReference type="Proteomes" id="UP000317909">
    <property type="component" value="Chromosome"/>
</dbReference>
<keyword evidence="1" id="KW-0732">Signal</keyword>
<proteinExistence type="predicted"/>
<evidence type="ECO:0000313" key="3">
    <source>
        <dbReference type="EMBL" id="QDT74364.1"/>
    </source>
</evidence>
<dbReference type="GO" id="GO:0004553">
    <property type="term" value="F:hydrolase activity, hydrolyzing O-glycosyl compounds"/>
    <property type="evidence" value="ECO:0007669"/>
    <property type="project" value="InterPro"/>
</dbReference>
<evidence type="ECO:0000313" key="4">
    <source>
        <dbReference type="Proteomes" id="UP000317909"/>
    </source>
</evidence>
<feature type="signal peptide" evidence="1">
    <location>
        <begin position="1"/>
        <end position="26"/>
    </location>
</feature>
<keyword evidence="4" id="KW-1185">Reference proteome</keyword>
<dbReference type="InterPro" id="IPR013424">
    <property type="entry name" value="Ice-binding_C"/>
</dbReference>
<sequence precursor="true">MCVRLAELIKNVGAYTAIGAAFLASAAQGATLAPLASFGGGDGWRAPFEVLPGDTAGTDSLEAGFYNYLGNTLTNTTVNGGNLERGMAYNPTTGNLIVVSRSTAGNGIRILNGTTGVDVGSLNQGSGVIAGGTFTTNMVGVADDGAIYVGNLTTNATTSAFNVYRWENETAATPTLVYTGAPLAGARIGDSFDVFGSGTQTRIAVGYGNAPSVPGNNSFALLTTADGTTFTAASIGIASNPPEAGDFRLGITFTDADTIIGKQGSGTAGQEQFARQVDVSGATGTLALSIGSDGAALRPLDYAIVDGRPLLAMVEASSSTAAIARARLFVYDQTNPTGTVAERKIAEGSNLPINDPVLGPNQFPNGNGTGSVKFGAVTGNSVVVYAMSTNNGIQAFTLTLDPIVPPADDADFNSDGIVDGSDFLIWQRGYGLAAQTDNTTGDANGDGNVNDADLTIWNGQFGTVPAAAALGAIPEPSALVMAGLGVACLALRRWNN</sequence>
<dbReference type="Gene3D" id="1.10.1330.10">
    <property type="entry name" value="Dockerin domain"/>
    <property type="match status" value="1"/>
</dbReference>